<keyword evidence="3" id="KW-1185">Reference proteome</keyword>
<evidence type="ECO:0000313" key="3">
    <source>
        <dbReference type="Proteomes" id="UP001189429"/>
    </source>
</evidence>
<dbReference type="InterPro" id="IPR036691">
    <property type="entry name" value="Endo/exonu/phosph_ase_sf"/>
</dbReference>
<evidence type="ECO:0000256" key="1">
    <source>
        <dbReference type="SAM" id="MobiDB-lite"/>
    </source>
</evidence>
<dbReference type="EMBL" id="CAUYUJ010013891">
    <property type="protein sequence ID" value="CAK0836865.1"/>
    <property type="molecule type" value="Genomic_DNA"/>
</dbReference>
<feature type="region of interest" description="Disordered" evidence="1">
    <location>
        <begin position="82"/>
        <end position="102"/>
    </location>
</feature>
<feature type="region of interest" description="Disordered" evidence="1">
    <location>
        <begin position="1"/>
        <end position="62"/>
    </location>
</feature>
<feature type="region of interest" description="Disordered" evidence="1">
    <location>
        <begin position="181"/>
        <end position="270"/>
    </location>
</feature>
<proteinExistence type="predicted"/>
<gene>
    <name evidence="2" type="ORF">PCOR1329_LOCUS33230</name>
</gene>
<protein>
    <submittedName>
        <fullName evidence="2">Uncharacterized protein</fullName>
    </submittedName>
</protein>
<feature type="compositionally biased region" description="Basic and acidic residues" evidence="1">
    <location>
        <begin position="181"/>
        <end position="190"/>
    </location>
</feature>
<dbReference type="Proteomes" id="UP001189429">
    <property type="component" value="Unassembled WGS sequence"/>
</dbReference>
<reference evidence="2" key="1">
    <citation type="submission" date="2023-10" db="EMBL/GenBank/DDBJ databases">
        <authorList>
            <person name="Chen Y."/>
            <person name="Shah S."/>
            <person name="Dougan E. K."/>
            <person name="Thang M."/>
            <person name="Chan C."/>
        </authorList>
    </citation>
    <scope>NUCLEOTIDE SEQUENCE [LARGE SCALE GENOMIC DNA]</scope>
</reference>
<feature type="region of interest" description="Disordered" evidence="1">
    <location>
        <begin position="304"/>
        <end position="382"/>
    </location>
</feature>
<comment type="caution">
    <text evidence="2">The sequence shown here is derived from an EMBL/GenBank/DDBJ whole genome shotgun (WGS) entry which is preliminary data.</text>
</comment>
<feature type="compositionally biased region" description="Basic and acidic residues" evidence="1">
    <location>
        <begin position="260"/>
        <end position="269"/>
    </location>
</feature>
<accession>A0ABN9SWD3</accession>
<feature type="compositionally biased region" description="Low complexity" evidence="1">
    <location>
        <begin position="324"/>
        <end position="336"/>
    </location>
</feature>
<organism evidence="2 3">
    <name type="scientific">Prorocentrum cordatum</name>
    <dbReference type="NCBI Taxonomy" id="2364126"/>
    <lineage>
        <taxon>Eukaryota</taxon>
        <taxon>Sar</taxon>
        <taxon>Alveolata</taxon>
        <taxon>Dinophyceae</taxon>
        <taxon>Prorocentrales</taxon>
        <taxon>Prorocentraceae</taxon>
        <taxon>Prorocentrum</taxon>
    </lineage>
</organism>
<evidence type="ECO:0000313" key="2">
    <source>
        <dbReference type="EMBL" id="CAK0836865.1"/>
    </source>
</evidence>
<name>A0ABN9SWD3_9DINO</name>
<feature type="region of interest" description="Disordered" evidence="1">
    <location>
        <begin position="404"/>
        <end position="454"/>
    </location>
</feature>
<dbReference type="SUPFAM" id="SSF56219">
    <property type="entry name" value="DNase I-like"/>
    <property type="match status" value="1"/>
</dbReference>
<feature type="compositionally biased region" description="Basic and acidic residues" evidence="1">
    <location>
        <begin position="21"/>
        <end position="38"/>
    </location>
</feature>
<feature type="compositionally biased region" description="Low complexity" evidence="1">
    <location>
        <begin position="191"/>
        <end position="213"/>
    </location>
</feature>
<sequence>MGSGAAARASGKPPWRCKSRSAPEAKGFRKLNFGDRSQRKWRNCPKSSHFGGKPTESAPSKSIENIKLAKALEKLEQLKAMAAGQKAPGTGQAACEKPPEDAQLKSIADQTRKIEKQNGKDRGELTKIKVQKDELEAKAEALRQATSERDLKLAEFKVLGGFEVDEALQRFINAHAIRYEQQRRDARAAEAEAAAAATRAQAAGAAEAGRVAAVPGESRGPVPGEGAPTGGDAMGDEELECDNQHDFLKKAGQAPAPPEGSERPDDDAARAVFKRYWDAIGATPPKRQREDGDAYYSEVYEAKEQASRELSVASPTGALRTRAGEAPQAQTTTPAAFRRRRGRQLGQALGGQSTQRGQAALARGKAGSAPLPQQRGGWAEGQTQGGLVGVFGHQGYGLRMSVSAGLEESSEGKPWASAPGHGPEGEAEGFSPSKSQPLPHMQKPFDTSQGGNEQEDVHLWSHHDQCDVLGVHRHAADGESTLAIGAQEHHRLARDLAAQQRASRDAVWHGVWSAAAPSPTSAAGSVGRVAALAPASAWATALPGRSFSEIVPGRPVAGRVRAGPRAGIVILSVYLHVGEGLSGSNIGIVWQLSKYLGQLETEGYHWDVLGDWNMEPQVLDFGWITQLRAAVKVAEWPPCRQGSGSRIDYFAV</sequence>